<dbReference type="InterPro" id="IPR011090">
    <property type="entry name" value="Integr_conj_element_PFL4709"/>
</dbReference>
<gene>
    <name evidence="2" type="ORF">FJU30_26130</name>
</gene>
<dbReference type="Proteomes" id="UP000335415">
    <property type="component" value="Unassembled WGS sequence"/>
</dbReference>
<keyword evidence="3" id="KW-1185">Reference proteome</keyword>
<dbReference type="RefSeq" id="WP_150437863.1">
    <property type="nucleotide sequence ID" value="NZ_VYKJ01000028.1"/>
</dbReference>
<accession>A0A5J5FRP6</accession>
<keyword evidence="1" id="KW-0732">Signal</keyword>
<dbReference type="NCBIfam" id="TIGR03757">
    <property type="entry name" value="conj_TIGR03757"/>
    <property type="match status" value="1"/>
</dbReference>
<dbReference type="OrthoDB" id="8448784at2"/>
<dbReference type="AlphaFoldDB" id="A0A5J5FRP6"/>
<evidence type="ECO:0000313" key="3">
    <source>
        <dbReference type="Proteomes" id="UP000335415"/>
    </source>
</evidence>
<dbReference type="EMBL" id="VYKJ01000028">
    <property type="protein sequence ID" value="KAA8994643.1"/>
    <property type="molecule type" value="Genomic_DNA"/>
</dbReference>
<organism evidence="2 3">
    <name type="scientific">Affinibrenneria salicis</name>
    <dbReference type="NCBI Taxonomy" id="2590031"/>
    <lineage>
        <taxon>Bacteria</taxon>
        <taxon>Pseudomonadati</taxon>
        <taxon>Pseudomonadota</taxon>
        <taxon>Gammaproteobacteria</taxon>
        <taxon>Enterobacterales</taxon>
        <taxon>Pectobacteriaceae</taxon>
        <taxon>Affinibrenneria</taxon>
    </lineage>
</organism>
<feature type="signal peptide" evidence="1">
    <location>
        <begin position="1"/>
        <end position="20"/>
    </location>
</feature>
<comment type="caution">
    <text evidence="2">The sequence shown here is derived from an EMBL/GenBank/DDBJ whole genome shotgun (WGS) entry which is preliminary data.</text>
</comment>
<evidence type="ECO:0000313" key="2">
    <source>
        <dbReference type="EMBL" id="KAA8994643.1"/>
    </source>
</evidence>
<dbReference type="Pfam" id="PF07511">
    <property type="entry name" value="DUF1525"/>
    <property type="match status" value="1"/>
</dbReference>
<feature type="chain" id="PRO_5023877741" evidence="1">
    <location>
        <begin position="21"/>
        <end position="135"/>
    </location>
</feature>
<proteinExistence type="predicted"/>
<protein>
    <submittedName>
        <fullName evidence="2">TIGR03757 family integrating conjugative element protein</fullName>
    </submittedName>
</protein>
<reference evidence="2 3" key="1">
    <citation type="submission" date="2019-09" db="EMBL/GenBank/DDBJ databases">
        <authorList>
            <person name="Li Y."/>
        </authorList>
    </citation>
    <scope>NUCLEOTIDE SEQUENCE [LARGE SCALE GENOMIC DNA]</scope>
    <source>
        <strain evidence="2 3">L3-3HA</strain>
    </source>
</reference>
<sequence length="135" mass="15417">MQIRCFLALLTALATQSAAAQIVIYATEKWPVMSPEPGTVVQMLEDVQKREQTLFPNLPASPEQAERQVLLRMQQPDWQEQEARLTRAYQALMDAWSLGIAKIPAVVFEDKYVVYGTTDIGIARQKLEAWRERQP</sequence>
<name>A0A5J5FRP6_9GAMM</name>
<evidence type="ECO:0000256" key="1">
    <source>
        <dbReference type="SAM" id="SignalP"/>
    </source>
</evidence>